<dbReference type="EMBL" id="BMZI01000006">
    <property type="protein sequence ID" value="GHB27973.1"/>
    <property type="molecule type" value="Genomic_DNA"/>
</dbReference>
<protein>
    <submittedName>
        <fullName evidence="5">Proline utilization regulator</fullName>
    </submittedName>
</protein>
<keyword evidence="2" id="KW-0238">DNA-binding</keyword>
<keyword evidence="6" id="KW-1185">Reference proteome</keyword>
<keyword evidence="1" id="KW-0805">Transcription regulation</keyword>
<dbReference type="InterPro" id="IPR018062">
    <property type="entry name" value="HTH_AraC-typ_CS"/>
</dbReference>
<dbReference type="Gene3D" id="1.10.10.60">
    <property type="entry name" value="Homeodomain-like"/>
    <property type="match status" value="1"/>
</dbReference>
<gene>
    <name evidence="5" type="primary">pruR</name>
    <name evidence="5" type="ORF">GCM10009038_28430</name>
</gene>
<evidence type="ECO:0000313" key="5">
    <source>
        <dbReference type="EMBL" id="GHB27973.1"/>
    </source>
</evidence>
<dbReference type="SUPFAM" id="SSF51182">
    <property type="entry name" value="RmlC-like cupins"/>
    <property type="match status" value="1"/>
</dbReference>
<dbReference type="InterPro" id="IPR018060">
    <property type="entry name" value="HTH_AraC"/>
</dbReference>
<keyword evidence="3" id="KW-0804">Transcription</keyword>
<comment type="caution">
    <text evidence="5">The sequence shown here is derived from an EMBL/GenBank/DDBJ whole genome shotgun (WGS) entry which is preliminary data.</text>
</comment>
<dbReference type="SUPFAM" id="SSF46689">
    <property type="entry name" value="Homeodomain-like"/>
    <property type="match status" value="2"/>
</dbReference>
<dbReference type="PROSITE" id="PS00041">
    <property type="entry name" value="HTH_ARAC_FAMILY_1"/>
    <property type="match status" value="1"/>
</dbReference>
<name>A0ABQ3ECG3_9GAMM</name>
<evidence type="ECO:0000313" key="6">
    <source>
        <dbReference type="Proteomes" id="UP000646745"/>
    </source>
</evidence>
<feature type="domain" description="HTH araC/xylS-type" evidence="4">
    <location>
        <begin position="156"/>
        <end position="254"/>
    </location>
</feature>
<organism evidence="5 6">
    <name type="scientific">Salinicola rhizosphaerae</name>
    <dbReference type="NCBI Taxonomy" id="1443141"/>
    <lineage>
        <taxon>Bacteria</taxon>
        <taxon>Pseudomonadati</taxon>
        <taxon>Pseudomonadota</taxon>
        <taxon>Gammaproteobacteria</taxon>
        <taxon>Oceanospirillales</taxon>
        <taxon>Halomonadaceae</taxon>
        <taxon>Salinicola</taxon>
    </lineage>
</organism>
<dbReference type="Gene3D" id="2.60.120.10">
    <property type="entry name" value="Jelly Rolls"/>
    <property type="match status" value="1"/>
</dbReference>
<dbReference type="PROSITE" id="PS01124">
    <property type="entry name" value="HTH_ARAC_FAMILY_2"/>
    <property type="match status" value="1"/>
</dbReference>
<proteinExistence type="predicted"/>
<dbReference type="PANTHER" id="PTHR46796">
    <property type="entry name" value="HTH-TYPE TRANSCRIPTIONAL ACTIVATOR RHAS-RELATED"/>
    <property type="match status" value="1"/>
</dbReference>
<dbReference type="Pfam" id="PF12833">
    <property type="entry name" value="HTH_18"/>
    <property type="match status" value="1"/>
</dbReference>
<dbReference type="SMART" id="SM00342">
    <property type="entry name" value="HTH_ARAC"/>
    <property type="match status" value="1"/>
</dbReference>
<dbReference type="InterPro" id="IPR014710">
    <property type="entry name" value="RmlC-like_jellyroll"/>
</dbReference>
<sequence length="254" mass="28406">MNDAIRLTPLDNAIQHHHHAHHQIVIGLSGYAEFEIAGHGGVVAPLSGCLVPADVEHYYEGVGDNRQLIIDLPDDANAITGSHRALRALFDRPGYFALDESLQHYLHFLVQEMARPRHAPGEMLVTTLLSSIHARHHAAPLRPRVPRRLARALEIEALEQFVKARLDRPLSVSDLARTVSLSEAHFSERFRVQTGLSPYQFILRLRLERVHELVSATAMPLTEIAALTGFANPSALSHAFRRRYGHPPTTLRRA</sequence>
<evidence type="ECO:0000256" key="1">
    <source>
        <dbReference type="ARBA" id="ARBA00023015"/>
    </source>
</evidence>
<evidence type="ECO:0000256" key="3">
    <source>
        <dbReference type="ARBA" id="ARBA00023163"/>
    </source>
</evidence>
<reference evidence="6" key="1">
    <citation type="journal article" date="2019" name="Int. J. Syst. Evol. Microbiol.">
        <title>The Global Catalogue of Microorganisms (GCM) 10K type strain sequencing project: providing services to taxonomists for standard genome sequencing and annotation.</title>
        <authorList>
            <consortium name="The Broad Institute Genomics Platform"/>
            <consortium name="The Broad Institute Genome Sequencing Center for Infectious Disease"/>
            <person name="Wu L."/>
            <person name="Ma J."/>
        </authorList>
    </citation>
    <scope>NUCLEOTIDE SEQUENCE [LARGE SCALE GENOMIC DNA]</scope>
    <source>
        <strain evidence="6">KCTC 32998</strain>
    </source>
</reference>
<dbReference type="RefSeq" id="WP_189445378.1">
    <property type="nucleotide sequence ID" value="NZ_BMZI01000006.1"/>
</dbReference>
<dbReference type="Proteomes" id="UP000646745">
    <property type="component" value="Unassembled WGS sequence"/>
</dbReference>
<dbReference type="InterPro" id="IPR009057">
    <property type="entry name" value="Homeodomain-like_sf"/>
</dbReference>
<evidence type="ECO:0000259" key="4">
    <source>
        <dbReference type="PROSITE" id="PS01124"/>
    </source>
</evidence>
<accession>A0ABQ3ECG3</accession>
<dbReference type="PANTHER" id="PTHR46796:SF10">
    <property type="entry name" value="TRANSCRIPTIONAL ACTIVATOR FEAR"/>
    <property type="match status" value="1"/>
</dbReference>
<dbReference type="InterPro" id="IPR011051">
    <property type="entry name" value="RmlC_Cupin_sf"/>
</dbReference>
<evidence type="ECO:0000256" key="2">
    <source>
        <dbReference type="ARBA" id="ARBA00023125"/>
    </source>
</evidence>
<dbReference type="InterPro" id="IPR050204">
    <property type="entry name" value="AraC_XylS_family_regulators"/>
</dbReference>